<dbReference type="RefSeq" id="WP_214361628.1">
    <property type="nucleotide sequence ID" value="NZ_JAEKFT010000011.1"/>
</dbReference>
<evidence type="ECO:0000313" key="11">
    <source>
        <dbReference type="EMBL" id="MBT0961879.1"/>
    </source>
</evidence>
<keyword evidence="2 9" id="KW-0813">Transport</keyword>
<keyword evidence="7 9" id="KW-0472">Membrane</keyword>
<comment type="caution">
    <text evidence="11">The sequence shown here is derived from an EMBL/GenBank/DDBJ whole genome shotgun (WGS) entry which is preliminary data.</text>
</comment>
<comment type="function">
    <text evidence="9">Part of the tripartite ATP-independent periplasmic (TRAP) transport system.</text>
</comment>
<keyword evidence="6 9" id="KW-1133">Transmembrane helix</keyword>
<evidence type="ECO:0000256" key="2">
    <source>
        <dbReference type="ARBA" id="ARBA00022448"/>
    </source>
</evidence>
<keyword evidence="3" id="KW-1003">Cell membrane</keyword>
<evidence type="ECO:0000256" key="5">
    <source>
        <dbReference type="ARBA" id="ARBA00022692"/>
    </source>
</evidence>
<dbReference type="EMBL" id="JAEKFT010000011">
    <property type="protein sequence ID" value="MBT0961879.1"/>
    <property type="molecule type" value="Genomic_DNA"/>
</dbReference>
<organism evidence="11 12">
    <name type="scientific">Denitromonas iodatirespirans</name>
    <dbReference type="NCBI Taxonomy" id="2795389"/>
    <lineage>
        <taxon>Bacteria</taxon>
        <taxon>Pseudomonadati</taxon>
        <taxon>Pseudomonadota</taxon>
        <taxon>Betaproteobacteria</taxon>
        <taxon>Rhodocyclales</taxon>
        <taxon>Zoogloeaceae</taxon>
        <taxon>Denitromonas</taxon>
    </lineage>
</organism>
<comment type="subcellular location">
    <subcellularLocation>
        <location evidence="1 9">Cell inner membrane</location>
        <topology evidence="1 9">Multi-pass membrane protein</topology>
    </subcellularLocation>
</comment>
<evidence type="ECO:0000256" key="6">
    <source>
        <dbReference type="ARBA" id="ARBA00022989"/>
    </source>
</evidence>
<sequence length="194" mass="21651">MNPATHSTVAERPAESGGRSVWRVFAQSVKGVNVLTGYLSAVIVVITSLIVCYGVFMRYFMDSPIDWGLELSIFLLIIATFMSAAYTQLQRGHVNIEVLEHLLSPGANRVRYLIGDALSLVFCAFLAFNAWEFFLEAFEDGRITESTWGPKLWVPYLFMAIGSTTLSLQLLVQIVDVLVGWKGRTHGSGPEWRE</sequence>
<feature type="transmembrane region" description="Helical" evidence="9">
    <location>
        <begin position="35"/>
        <end position="56"/>
    </location>
</feature>
<comment type="similarity">
    <text evidence="8 9">Belongs to the TRAP transporter small permease family.</text>
</comment>
<dbReference type="GO" id="GO:0022857">
    <property type="term" value="F:transmembrane transporter activity"/>
    <property type="evidence" value="ECO:0007669"/>
    <property type="project" value="UniProtKB-UniRule"/>
</dbReference>
<dbReference type="AlphaFoldDB" id="A0A944DNJ4"/>
<feature type="transmembrane region" description="Helical" evidence="9">
    <location>
        <begin position="68"/>
        <end position="89"/>
    </location>
</feature>
<gene>
    <name evidence="11" type="ORF">I8J34_11915</name>
</gene>
<keyword evidence="5 9" id="KW-0812">Transmembrane</keyword>
<dbReference type="PANTHER" id="PTHR35011">
    <property type="entry name" value="2,3-DIKETO-L-GULONATE TRAP TRANSPORTER SMALL PERMEASE PROTEIN YIAM"/>
    <property type="match status" value="1"/>
</dbReference>
<feature type="domain" description="Tripartite ATP-independent periplasmic transporters DctQ component" evidence="10">
    <location>
        <begin position="49"/>
        <end position="178"/>
    </location>
</feature>
<dbReference type="GO" id="GO:0015740">
    <property type="term" value="P:C4-dicarboxylate transport"/>
    <property type="evidence" value="ECO:0007669"/>
    <property type="project" value="TreeGrafter"/>
</dbReference>
<evidence type="ECO:0000259" key="10">
    <source>
        <dbReference type="Pfam" id="PF04290"/>
    </source>
</evidence>
<dbReference type="PANTHER" id="PTHR35011:SF10">
    <property type="entry name" value="TRAP TRANSPORTER SMALL PERMEASE PROTEIN"/>
    <property type="match status" value="1"/>
</dbReference>
<proteinExistence type="inferred from homology"/>
<dbReference type="GO" id="GO:0005886">
    <property type="term" value="C:plasma membrane"/>
    <property type="evidence" value="ECO:0007669"/>
    <property type="project" value="UniProtKB-SubCell"/>
</dbReference>
<accession>A0A944DNJ4</accession>
<evidence type="ECO:0000256" key="8">
    <source>
        <dbReference type="ARBA" id="ARBA00038436"/>
    </source>
</evidence>
<evidence type="ECO:0000256" key="3">
    <source>
        <dbReference type="ARBA" id="ARBA00022475"/>
    </source>
</evidence>
<dbReference type="InterPro" id="IPR055348">
    <property type="entry name" value="DctQ"/>
</dbReference>
<dbReference type="InterPro" id="IPR007387">
    <property type="entry name" value="TRAP_DctQ"/>
</dbReference>
<keyword evidence="4 9" id="KW-0997">Cell inner membrane</keyword>
<evidence type="ECO:0000256" key="1">
    <source>
        <dbReference type="ARBA" id="ARBA00004429"/>
    </source>
</evidence>
<dbReference type="Proteomes" id="UP000694660">
    <property type="component" value="Unassembled WGS sequence"/>
</dbReference>
<feature type="transmembrane region" description="Helical" evidence="9">
    <location>
        <begin position="152"/>
        <end position="172"/>
    </location>
</feature>
<feature type="transmembrane region" description="Helical" evidence="9">
    <location>
        <begin position="109"/>
        <end position="131"/>
    </location>
</feature>
<evidence type="ECO:0000256" key="9">
    <source>
        <dbReference type="RuleBase" id="RU369079"/>
    </source>
</evidence>
<evidence type="ECO:0000313" key="12">
    <source>
        <dbReference type="Proteomes" id="UP000694660"/>
    </source>
</evidence>
<evidence type="ECO:0000256" key="4">
    <source>
        <dbReference type="ARBA" id="ARBA00022519"/>
    </source>
</evidence>
<keyword evidence="12" id="KW-1185">Reference proteome</keyword>
<name>A0A944DNJ4_DENI1</name>
<protein>
    <recommendedName>
        <fullName evidence="9">TRAP transporter small permease protein</fullName>
    </recommendedName>
</protein>
<dbReference type="Pfam" id="PF04290">
    <property type="entry name" value="DctQ"/>
    <property type="match status" value="1"/>
</dbReference>
<comment type="subunit">
    <text evidence="9">The complex comprises the extracytoplasmic solute receptor protein and the two transmembrane proteins.</text>
</comment>
<evidence type="ECO:0000256" key="7">
    <source>
        <dbReference type="ARBA" id="ARBA00023136"/>
    </source>
</evidence>
<reference evidence="12" key="1">
    <citation type="journal article" date="2022" name="ISME J.">
        <title>Genetic and phylogenetic analysis of dissimilatory iodate-reducing bacteria identifies potential niches across the world's oceans.</title>
        <authorList>
            <person name="Reyes-Umana V."/>
            <person name="Henning Z."/>
            <person name="Lee K."/>
            <person name="Barnum T.P."/>
            <person name="Coates J.D."/>
        </authorList>
    </citation>
    <scope>NUCLEOTIDE SEQUENCE [LARGE SCALE GENOMIC DNA]</scope>
    <source>
        <strain evidence="12">IR12</strain>
    </source>
</reference>